<dbReference type="EMBL" id="FOCL01000005">
    <property type="protein sequence ID" value="SEO14360.1"/>
    <property type="molecule type" value="Genomic_DNA"/>
</dbReference>
<dbReference type="RefSeq" id="WP_091212504.1">
    <property type="nucleotide sequence ID" value="NZ_FOCL01000005.1"/>
</dbReference>
<dbReference type="Proteomes" id="UP000198942">
    <property type="component" value="Unassembled WGS sequence"/>
</dbReference>
<reference evidence="3" key="1">
    <citation type="submission" date="2016-10" db="EMBL/GenBank/DDBJ databases">
        <authorList>
            <person name="Varghese N."/>
            <person name="Submissions S."/>
        </authorList>
    </citation>
    <scope>NUCLEOTIDE SEQUENCE [LARGE SCALE GENOMIC DNA]</scope>
    <source>
        <strain evidence="3">Gh-48</strain>
    </source>
</reference>
<proteinExistence type="predicted"/>
<sequence>MKKYVFILTGFLLPILSYCQSPDTAKHKKFLTTSPFLGGVNVTDIVSPVKVNSNTITMQQPIADVGIPVYKDFSSENSVLVKTGIRYRGLFLSNEEKIGESTFHSVTIPLLLNYSLSRTKAISFIGLATAGSDFKRGIEANDILYTLGIRLGFRSSKSFKWGVTLVYTRNYSGQFLLPLPDFDWTISDNWNFTAVLPSRASLKRRLSSSQSLGVTMAIGGSMYRLNTNDQPQYLHLRQNSAGLLYDLTLGRRWKFTAVAGHTFMQRLETFNMDQKVPFEGFAKLNDRVANISYNKNSFLFQGGLSYQF</sequence>
<gene>
    <name evidence="2" type="ORF">SAMN05192574_105469</name>
</gene>
<evidence type="ECO:0000259" key="1">
    <source>
        <dbReference type="Pfam" id="PF19783"/>
    </source>
</evidence>
<dbReference type="Pfam" id="PF19783">
    <property type="entry name" value="DUF6268"/>
    <property type="match status" value="1"/>
</dbReference>
<evidence type="ECO:0000313" key="3">
    <source>
        <dbReference type="Proteomes" id="UP000198942"/>
    </source>
</evidence>
<dbReference type="AlphaFoldDB" id="A0A1H8MAR6"/>
<accession>A0A1H8MAR6</accession>
<feature type="domain" description="DUF6268" evidence="1">
    <location>
        <begin position="119"/>
        <end position="306"/>
    </location>
</feature>
<protein>
    <recommendedName>
        <fullName evidence="1">DUF6268 domain-containing protein</fullName>
    </recommendedName>
</protein>
<evidence type="ECO:0000313" key="2">
    <source>
        <dbReference type="EMBL" id="SEO14360.1"/>
    </source>
</evidence>
<dbReference type="InterPro" id="IPR046235">
    <property type="entry name" value="DUF6268"/>
</dbReference>
<name>A0A1H8MAR6_9SPHI</name>
<organism evidence="2 3">
    <name type="scientific">Mucilaginibacter gossypiicola</name>
    <dbReference type="NCBI Taxonomy" id="551995"/>
    <lineage>
        <taxon>Bacteria</taxon>
        <taxon>Pseudomonadati</taxon>
        <taxon>Bacteroidota</taxon>
        <taxon>Sphingobacteriia</taxon>
        <taxon>Sphingobacteriales</taxon>
        <taxon>Sphingobacteriaceae</taxon>
        <taxon>Mucilaginibacter</taxon>
    </lineage>
</organism>
<dbReference type="STRING" id="551995.SAMN05192574_105469"/>
<keyword evidence="3" id="KW-1185">Reference proteome</keyword>
<dbReference type="OrthoDB" id="635817at2"/>